<feature type="region of interest" description="Disordered" evidence="2">
    <location>
        <begin position="276"/>
        <end position="295"/>
    </location>
</feature>
<protein>
    <submittedName>
        <fullName evidence="4">Uncharacterized conserved protein</fullName>
    </submittedName>
</protein>
<dbReference type="InterPro" id="IPR008503">
    <property type="entry name" value="Asp_endopeptidase"/>
</dbReference>
<sequence>MFQYLQNRHSQPKLLRLSISGFLLLFLSGCQQLGQPSTHHSLLEQRQEQQHQLTRQQLGSQLNAFQGSQVAGLTELQQQLQAVQIQLDNLREENQRFQRQHTFQIEELGRELPGRGRPEPGFSNSRVTEVVQDDGKLLLGRYEWVALPAQQLVLPARVDSGANTSSLHAVNLREFERDGRSWVRFETHYQPENSNREPQKAEIEAPLVRNVRILQASGSESRPVISLPMQLGPLVQEVEFTLSDRGDMTYPVLLGRRFMMDIAVIDVARTYVQGKPELQQPGEAETSASGEVETP</sequence>
<dbReference type="Gene3D" id="2.40.70.10">
    <property type="entry name" value="Acid Proteases"/>
    <property type="match status" value="1"/>
</dbReference>
<feature type="domain" description="Retropepsin-like aspartic endopeptidase" evidence="3">
    <location>
        <begin position="139"/>
        <end position="275"/>
    </location>
</feature>
<dbReference type="AlphaFoldDB" id="A0A1K1XMS1"/>
<dbReference type="InterPro" id="IPR021109">
    <property type="entry name" value="Peptidase_aspartic_dom_sf"/>
</dbReference>
<dbReference type="EMBL" id="FPJW01000006">
    <property type="protein sequence ID" value="SFX50903.1"/>
    <property type="molecule type" value="Genomic_DNA"/>
</dbReference>
<dbReference type="STRING" id="1122209.SAMN02745752_01927"/>
<accession>A0A1K1XMS1</accession>
<evidence type="ECO:0000256" key="2">
    <source>
        <dbReference type="SAM" id="MobiDB-lite"/>
    </source>
</evidence>
<evidence type="ECO:0000313" key="5">
    <source>
        <dbReference type="Proteomes" id="UP000182350"/>
    </source>
</evidence>
<organism evidence="4 5">
    <name type="scientific">Marinospirillum alkaliphilum DSM 21637</name>
    <dbReference type="NCBI Taxonomy" id="1122209"/>
    <lineage>
        <taxon>Bacteria</taxon>
        <taxon>Pseudomonadati</taxon>
        <taxon>Pseudomonadota</taxon>
        <taxon>Gammaproteobacteria</taxon>
        <taxon>Oceanospirillales</taxon>
        <taxon>Oceanospirillaceae</taxon>
        <taxon>Marinospirillum</taxon>
    </lineage>
</organism>
<dbReference type="OrthoDB" id="8546610at2"/>
<dbReference type="PANTHER" id="PTHR38037">
    <property type="entry name" value="ZN_PROTEASE DOMAIN-CONTAINING PROTEIN"/>
    <property type="match status" value="1"/>
</dbReference>
<dbReference type="Proteomes" id="UP000182350">
    <property type="component" value="Unassembled WGS sequence"/>
</dbReference>
<dbReference type="SUPFAM" id="SSF50630">
    <property type="entry name" value="Acid proteases"/>
    <property type="match status" value="1"/>
</dbReference>
<proteinExistence type="predicted"/>
<keyword evidence="5" id="KW-1185">Reference proteome</keyword>
<gene>
    <name evidence="4" type="ORF">SAMN02745752_01927</name>
</gene>
<dbReference type="Pfam" id="PF05618">
    <property type="entry name" value="Zn_protease"/>
    <property type="match status" value="1"/>
</dbReference>
<evidence type="ECO:0000259" key="3">
    <source>
        <dbReference type="Pfam" id="PF05618"/>
    </source>
</evidence>
<evidence type="ECO:0000256" key="1">
    <source>
        <dbReference type="SAM" id="Coils"/>
    </source>
</evidence>
<keyword evidence="1" id="KW-0175">Coiled coil</keyword>
<evidence type="ECO:0000313" key="4">
    <source>
        <dbReference type="EMBL" id="SFX50903.1"/>
    </source>
</evidence>
<reference evidence="4 5" key="1">
    <citation type="submission" date="2016-11" db="EMBL/GenBank/DDBJ databases">
        <authorList>
            <person name="Jaros S."/>
            <person name="Januszkiewicz K."/>
            <person name="Wedrychowicz H."/>
        </authorList>
    </citation>
    <scope>NUCLEOTIDE SEQUENCE [LARGE SCALE GENOMIC DNA]</scope>
    <source>
        <strain evidence="4 5">DSM 21637</strain>
    </source>
</reference>
<feature type="coiled-coil region" evidence="1">
    <location>
        <begin position="73"/>
        <end position="107"/>
    </location>
</feature>
<dbReference type="PANTHER" id="PTHR38037:SF2">
    <property type="entry name" value="ATP-DEPENDENT ZINC PROTEASE DOMAIN-CONTAINING PROTEIN-RELATED"/>
    <property type="match status" value="1"/>
</dbReference>
<name>A0A1K1XMS1_9GAMM</name>
<dbReference type="RefSeq" id="WP_072326235.1">
    <property type="nucleotide sequence ID" value="NZ_FPJW01000006.1"/>
</dbReference>